<keyword evidence="1" id="KW-1185">Reference proteome</keyword>
<reference evidence="2" key="1">
    <citation type="submission" date="2022-11" db="UniProtKB">
        <authorList>
            <consortium name="WormBaseParasite"/>
        </authorList>
    </citation>
    <scope>IDENTIFICATION</scope>
</reference>
<sequence length="186" mass="20930">MAYSLAAVEVATAAHCFLGDDEPPKPLKFDNWWLEEPHDAAKLAHDADVNDQVELESSLEKVWDKLRRSRRAGETTTGRCFALESNRKFRLRTKCLKITPRATIHEIWRLSVDVRVNICSMFVRKFIQIKVVTIYVRTVGHRGTKFYQLVVRGPGPGTRAAAPAQGRGYGCPGSEQDYTKLVVSIG</sequence>
<dbReference type="Proteomes" id="UP000887565">
    <property type="component" value="Unplaced"/>
</dbReference>
<name>A0A915JBV8_ROMCU</name>
<dbReference type="AlphaFoldDB" id="A0A915JBV8"/>
<protein>
    <submittedName>
        <fullName evidence="2">Uncharacterized protein</fullName>
    </submittedName>
</protein>
<proteinExistence type="predicted"/>
<organism evidence="1 2">
    <name type="scientific">Romanomermis culicivorax</name>
    <name type="common">Nematode worm</name>
    <dbReference type="NCBI Taxonomy" id="13658"/>
    <lineage>
        <taxon>Eukaryota</taxon>
        <taxon>Metazoa</taxon>
        <taxon>Ecdysozoa</taxon>
        <taxon>Nematoda</taxon>
        <taxon>Enoplea</taxon>
        <taxon>Dorylaimia</taxon>
        <taxon>Mermithida</taxon>
        <taxon>Mermithoidea</taxon>
        <taxon>Mermithidae</taxon>
        <taxon>Romanomermis</taxon>
    </lineage>
</organism>
<evidence type="ECO:0000313" key="1">
    <source>
        <dbReference type="Proteomes" id="UP000887565"/>
    </source>
</evidence>
<evidence type="ECO:0000313" key="2">
    <source>
        <dbReference type="WBParaSite" id="nRc.2.0.1.t23275-RA"/>
    </source>
</evidence>
<dbReference type="WBParaSite" id="nRc.2.0.1.t23275-RA">
    <property type="protein sequence ID" value="nRc.2.0.1.t23275-RA"/>
    <property type="gene ID" value="nRc.2.0.1.g23275"/>
</dbReference>
<accession>A0A915JBV8</accession>